<dbReference type="SUPFAM" id="SSF50630">
    <property type="entry name" value="Acid proteases"/>
    <property type="match status" value="1"/>
</dbReference>
<keyword evidence="7" id="KW-1185">Reference proteome</keyword>
<dbReference type="AlphaFoldDB" id="A0A368F8Y7"/>
<sequence length="166" mass="18416">MSEACARRCELSHLIDKRFTGTARGVGGTQKFVGKIHSCQVKVEDHYFPCNFDVMADREMDLLLGLNILKRHQCNINLKTNKLEMGDGTKTSFLSEAEINSHLEDLAGLDGSEFMVDSDLLSQAMNLGFSEEEAKAALKMTRNDLEAALQHLFSKADEQASAGHQH</sequence>
<dbReference type="GO" id="GO:0006508">
    <property type="term" value="P:proteolysis"/>
    <property type="evidence" value="ECO:0007669"/>
    <property type="project" value="UniProtKB-KW"/>
</dbReference>
<evidence type="ECO:0000256" key="2">
    <source>
        <dbReference type="ARBA" id="ARBA00022670"/>
    </source>
</evidence>
<dbReference type="PANTHER" id="PTHR12917">
    <property type="entry name" value="ASPARTYL PROTEASE DDI-RELATED"/>
    <property type="match status" value="1"/>
</dbReference>
<feature type="domain" description="UBA" evidence="5">
    <location>
        <begin position="115"/>
        <end position="155"/>
    </location>
</feature>
<dbReference type="PROSITE" id="PS50030">
    <property type="entry name" value="UBA"/>
    <property type="match status" value="1"/>
</dbReference>
<comment type="caution">
    <text evidence="6">The sequence shown here is derived from an EMBL/GenBank/DDBJ whole genome shotgun (WGS) entry which is preliminary data.</text>
</comment>
<keyword evidence="3" id="KW-0064">Aspartyl protease</keyword>
<evidence type="ECO:0000256" key="1">
    <source>
        <dbReference type="ARBA" id="ARBA00009136"/>
    </source>
</evidence>
<accession>A0A368F8Y7</accession>
<gene>
    <name evidence="6" type="ORF">ANCCAN_27626</name>
</gene>
<comment type="similarity">
    <text evidence="1">Belongs to the DDI1 family.</text>
</comment>
<dbReference type="InterPro" id="IPR009060">
    <property type="entry name" value="UBA-like_sf"/>
</dbReference>
<proteinExistence type="inferred from homology"/>
<dbReference type="EMBL" id="JOJR01006631">
    <property type="protein sequence ID" value="RCN26647.1"/>
    <property type="molecule type" value="Genomic_DNA"/>
</dbReference>
<dbReference type="PANTHER" id="PTHR12917:SF1">
    <property type="entry name" value="AT13091P"/>
    <property type="match status" value="1"/>
</dbReference>
<keyword evidence="4" id="KW-0378">Hydrolase</keyword>
<dbReference type="InterPro" id="IPR015940">
    <property type="entry name" value="UBA"/>
</dbReference>
<reference evidence="6 7" key="1">
    <citation type="submission" date="2014-10" db="EMBL/GenBank/DDBJ databases">
        <title>Draft genome of the hookworm Ancylostoma caninum.</title>
        <authorList>
            <person name="Mitreva M."/>
        </authorList>
    </citation>
    <scope>NUCLEOTIDE SEQUENCE [LARGE SCALE GENOMIC DNA]</scope>
    <source>
        <strain evidence="6 7">Baltimore</strain>
    </source>
</reference>
<evidence type="ECO:0000256" key="4">
    <source>
        <dbReference type="ARBA" id="ARBA00022801"/>
    </source>
</evidence>
<organism evidence="6 7">
    <name type="scientific">Ancylostoma caninum</name>
    <name type="common">Dog hookworm</name>
    <dbReference type="NCBI Taxonomy" id="29170"/>
    <lineage>
        <taxon>Eukaryota</taxon>
        <taxon>Metazoa</taxon>
        <taxon>Ecdysozoa</taxon>
        <taxon>Nematoda</taxon>
        <taxon>Chromadorea</taxon>
        <taxon>Rhabditida</taxon>
        <taxon>Rhabditina</taxon>
        <taxon>Rhabditomorpha</taxon>
        <taxon>Strongyloidea</taxon>
        <taxon>Ancylostomatidae</taxon>
        <taxon>Ancylostomatinae</taxon>
        <taxon>Ancylostoma</taxon>
    </lineage>
</organism>
<keyword evidence="2" id="KW-0645">Protease</keyword>
<dbReference type="STRING" id="29170.A0A368F8Y7"/>
<dbReference type="Pfam" id="PF09668">
    <property type="entry name" value="Asp_protease"/>
    <property type="match status" value="1"/>
</dbReference>
<evidence type="ECO:0000313" key="7">
    <source>
        <dbReference type="Proteomes" id="UP000252519"/>
    </source>
</evidence>
<evidence type="ECO:0000313" key="6">
    <source>
        <dbReference type="EMBL" id="RCN26647.1"/>
    </source>
</evidence>
<dbReference type="Gene3D" id="1.10.8.10">
    <property type="entry name" value="DNA helicase RuvA subunit, C-terminal domain"/>
    <property type="match status" value="1"/>
</dbReference>
<dbReference type="Gene3D" id="2.40.70.10">
    <property type="entry name" value="Acid Proteases"/>
    <property type="match status" value="1"/>
</dbReference>
<dbReference type="InterPro" id="IPR019103">
    <property type="entry name" value="Peptidase_aspartic_DDI1-type"/>
</dbReference>
<dbReference type="OrthoDB" id="1047367at2759"/>
<dbReference type="SUPFAM" id="SSF46934">
    <property type="entry name" value="UBA-like"/>
    <property type="match status" value="1"/>
</dbReference>
<dbReference type="Proteomes" id="UP000252519">
    <property type="component" value="Unassembled WGS sequence"/>
</dbReference>
<dbReference type="Pfam" id="PF22562">
    <property type="entry name" value="UBA_7"/>
    <property type="match status" value="1"/>
</dbReference>
<dbReference type="GO" id="GO:0004190">
    <property type="term" value="F:aspartic-type endopeptidase activity"/>
    <property type="evidence" value="ECO:0007669"/>
    <property type="project" value="UniProtKB-KW"/>
</dbReference>
<protein>
    <submittedName>
        <fullName evidence="6">UBA/TS-N domain protein</fullName>
    </submittedName>
</protein>
<dbReference type="SMART" id="SM00165">
    <property type="entry name" value="UBA"/>
    <property type="match status" value="1"/>
</dbReference>
<dbReference type="InterPro" id="IPR021109">
    <property type="entry name" value="Peptidase_aspartic_dom_sf"/>
</dbReference>
<evidence type="ECO:0000256" key="3">
    <source>
        <dbReference type="ARBA" id="ARBA00022750"/>
    </source>
</evidence>
<name>A0A368F8Y7_ANCCA</name>
<evidence type="ECO:0000259" key="5">
    <source>
        <dbReference type="PROSITE" id="PS50030"/>
    </source>
</evidence>